<accession>A0A7U2HZR2</accession>
<dbReference type="Proteomes" id="UP000663193">
    <property type="component" value="Chromosome 8"/>
</dbReference>
<organism evidence="1 2">
    <name type="scientific">Phaeosphaeria nodorum (strain SN15 / ATCC MYA-4574 / FGSC 10173)</name>
    <name type="common">Glume blotch fungus</name>
    <name type="synonym">Parastagonospora nodorum</name>
    <dbReference type="NCBI Taxonomy" id="321614"/>
    <lineage>
        <taxon>Eukaryota</taxon>
        <taxon>Fungi</taxon>
        <taxon>Dikarya</taxon>
        <taxon>Ascomycota</taxon>
        <taxon>Pezizomycotina</taxon>
        <taxon>Dothideomycetes</taxon>
        <taxon>Pleosporomycetidae</taxon>
        <taxon>Pleosporales</taxon>
        <taxon>Pleosporineae</taxon>
        <taxon>Phaeosphaeriaceae</taxon>
        <taxon>Parastagonospora</taxon>
    </lineage>
</organism>
<reference evidence="2" key="1">
    <citation type="journal article" date="2021" name="BMC Genomics">
        <title>Chromosome-level genome assembly and manually-curated proteome of model necrotroph Parastagonospora nodorum Sn15 reveals a genome-wide trove of candidate effector homologs, and redundancy of virulence-related functions within an accessory chromosome.</title>
        <authorList>
            <person name="Bertazzoni S."/>
            <person name="Jones D.A.B."/>
            <person name="Phan H.T."/>
            <person name="Tan K.-C."/>
            <person name="Hane J.K."/>
        </authorList>
    </citation>
    <scope>NUCLEOTIDE SEQUENCE [LARGE SCALE GENOMIC DNA]</scope>
    <source>
        <strain evidence="2">SN15 / ATCC MYA-4574 / FGSC 10173)</strain>
    </source>
</reference>
<proteinExistence type="predicted"/>
<dbReference type="AlphaFoldDB" id="A0A7U2HZR2"/>
<protein>
    <submittedName>
        <fullName evidence="1">Uncharacterized protein</fullName>
    </submittedName>
</protein>
<evidence type="ECO:0000313" key="2">
    <source>
        <dbReference type="Proteomes" id="UP000663193"/>
    </source>
</evidence>
<dbReference type="EMBL" id="CP069030">
    <property type="protein sequence ID" value="QRC97920.1"/>
    <property type="molecule type" value="Genomic_DNA"/>
</dbReference>
<evidence type="ECO:0000313" key="1">
    <source>
        <dbReference type="EMBL" id="QRC97920.1"/>
    </source>
</evidence>
<sequence length="118" mass="13043">MAKGQQQSVGCGCGCGWMSERRRALHGRSCEHWWSKGVEEATQESNGQPWAWTDCWCYAAYCVESRSRSTAQSGCKRLWAVISKGLGGGQPIAADSRWWCPEPEPATRGNRSIEASCI</sequence>
<keyword evidence="2" id="KW-1185">Reference proteome</keyword>
<name>A0A7U2HZR2_PHANO</name>
<dbReference type="VEuPathDB" id="FungiDB:JI435_411250"/>
<gene>
    <name evidence="1" type="ORF">JI435_411250</name>
</gene>